<dbReference type="GO" id="GO:0015940">
    <property type="term" value="P:pantothenate biosynthetic process"/>
    <property type="evidence" value="ECO:0007669"/>
    <property type="project" value="InterPro"/>
</dbReference>
<protein>
    <submittedName>
        <fullName evidence="1">Pantoate--beta-alanine ligase</fullName>
        <ecNumber evidence="1">6.3.2.1</ecNumber>
    </submittedName>
</protein>
<dbReference type="Gene3D" id="3.30.1300.10">
    <property type="entry name" value="Pantoate-beta-alanine ligase, C-terminal domain"/>
    <property type="match status" value="1"/>
</dbReference>
<proteinExistence type="predicted"/>
<gene>
    <name evidence="1" type="ORF">AVDCRST_MAG30-3564</name>
</gene>
<dbReference type="InterPro" id="IPR003721">
    <property type="entry name" value="Pantoate_ligase"/>
</dbReference>
<dbReference type="Pfam" id="PF02569">
    <property type="entry name" value="Pantoate_ligase"/>
    <property type="match status" value="1"/>
</dbReference>
<dbReference type="AlphaFoldDB" id="A0A6J4TNC4"/>
<sequence>YLALVDPETFSPLDAVNGSALVAVAARVGDVRLIDNLLLPTPTKDRREP</sequence>
<feature type="non-terminal residue" evidence="1">
    <location>
        <position position="1"/>
    </location>
</feature>
<dbReference type="SUPFAM" id="SSF52374">
    <property type="entry name" value="Nucleotidylyl transferase"/>
    <property type="match status" value="1"/>
</dbReference>
<dbReference type="GO" id="GO:0004592">
    <property type="term" value="F:pantoate-beta-alanine ligase activity"/>
    <property type="evidence" value="ECO:0007669"/>
    <property type="project" value="UniProtKB-EC"/>
</dbReference>
<name>A0A6J4TNC4_9ACTN</name>
<dbReference type="EMBL" id="CADCVS010000467">
    <property type="protein sequence ID" value="CAA9528396.1"/>
    <property type="molecule type" value="Genomic_DNA"/>
</dbReference>
<reference evidence="1" key="1">
    <citation type="submission" date="2020-02" db="EMBL/GenBank/DDBJ databases">
        <authorList>
            <person name="Meier V. D."/>
        </authorList>
    </citation>
    <scope>NUCLEOTIDE SEQUENCE</scope>
    <source>
        <strain evidence="1">AVDCRST_MAG30</strain>
    </source>
</reference>
<dbReference type="InterPro" id="IPR042176">
    <property type="entry name" value="Pantoate_ligase_C"/>
</dbReference>
<evidence type="ECO:0000313" key="1">
    <source>
        <dbReference type="EMBL" id="CAA9528396.1"/>
    </source>
</evidence>
<keyword evidence="1" id="KW-0436">Ligase</keyword>
<organism evidence="1">
    <name type="scientific">uncultured Solirubrobacteraceae bacterium</name>
    <dbReference type="NCBI Taxonomy" id="1162706"/>
    <lineage>
        <taxon>Bacteria</taxon>
        <taxon>Bacillati</taxon>
        <taxon>Actinomycetota</taxon>
        <taxon>Thermoleophilia</taxon>
        <taxon>Solirubrobacterales</taxon>
        <taxon>Solirubrobacteraceae</taxon>
        <taxon>environmental samples</taxon>
    </lineage>
</organism>
<accession>A0A6J4TNC4</accession>
<dbReference type="EC" id="6.3.2.1" evidence="1"/>